<protein>
    <recommendedName>
        <fullName evidence="2">Peptide N-acetyl-beta-D-glucosaminyl asparaginase amidase A N-terminal domain-containing protein</fullName>
    </recommendedName>
</protein>
<dbReference type="AlphaFoldDB" id="A0A177DGW2"/>
<dbReference type="EMBL" id="KV441484">
    <property type="protein sequence ID" value="OAG18059.1"/>
    <property type="molecule type" value="Genomic_DNA"/>
</dbReference>
<feature type="region of interest" description="Disordered" evidence="1">
    <location>
        <begin position="607"/>
        <end position="626"/>
    </location>
</feature>
<dbReference type="InterPro" id="IPR056948">
    <property type="entry name" value="PNGaseA_N"/>
</dbReference>
<dbReference type="Pfam" id="PF25156">
    <property type="entry name" value="PNGase_A_C"/>
    <property type="match status" value="1"/>
</dbReference>
<dbReference type="VEuPathDB" id="FungiDB:CC77DRAFT_967281"/>
<evidence type="ECO:0000313" key="4">
    <source>
        <dbReference type="Proteomes" id="UP000077248"/>
    </source>
</evidence>
<dbReference type="OMA" id="HQFANSY"/>
<dbReference type="Pfam" id="PF12222">
    <property type="entry name" value="PNGaseA"/>
    <property type="match status" value="1"/>
</dbReference>
<dbReference type="GeneID" id="29121340"/>
<dbReference type="RefSeq" id="XP_018383480.1">
    <property type="nucleotide sequence ID" value="XM_018535746.1"/>
</dbReference>
<name>A0A177DGW2_ALTAL</name>
<evidence type="ECO:0000313" key="3">
    <source>
        <dbReference type="EMBL" id="OAG18059.1"/>
    </source>
</evidence>
<dbReference type="KEGG" id="aalt:CC77DRAFT_967281"/>
<gene>
    <name evidence="3" type="ORF">CC77DRAFT_967281</name>
</gene>
<organism evidence="3 4">
    <name type="scientific">Alternaria alternata</name>
    <name type="common">Alternaria rot fungus</name>
    <name type="synonym">Torula alternata</name>
    <dbReference type="NCBI Taxonomy" id="5599"/>
    <lineage>
        <taxon>Eukaryota</taxon>
        <taxon>Fungi</taxon>
        <taxon>Dikarya</taxon>
        <taxon>Ascomycota</taxon>
        <taxon>Pezizomycotina</taxon>
        <taxon>Dothideomycetes</taxon>
        <taxon>Pleosporomycetidae</taxon>
        <taxon>Pleosporales</taxon>
        <taxon>Pleosporineae</taxon>
        <taxon>Pleosporaceae</taxon>
        <taxon>Alternaria</taxon>
        <taxon>Alternaria sect. Alternaria</taxon>
        <taxon>Alternaria alternata complex</taxon>
    </lineage>
</organism>
<sequence length="792" mass="86631">MGGNTEYIAGHGYLSLGQAVHVAQNSEGGVDQQLAQFLEKRLAVVWSKLNAQPQSYILPPDEFALMNYYRTRFGDNEVLAITYRHRISYLAFIGAPRYLDFFRDTSDNGVTALNTANHYWPVAKMAFSMCNWKRKSDGVSARRNGELLELASPLRAAPIYGQSRLVALLLILMTLSQSASALLTTPPFAQSRSQTLSLRNRATNESSLLECLEVTPPVLSPTDACQQTLMVHTFAYSYGQPFVGQYNPPNCSFNRVTINFTVTSAGRQFDRLALMFLDDTEVFRTSTAEPTQSGIIWSYVKDMSGYLALFKTPQKIIFDLGNIVDDTYTGLWNTTLTATFFTADDAIEPADVIIPISAQKSSEDASSAFVVPETRAVNSATLPKNAKKAVFSISACGQAAEEFWWSNVLSSDTTAFGNDTTLYGHSAFRELRLLIDGTLAGVSWPFPVIFTGGVVPGFWRPVVGIDAFDLRDDEIDITPFIPLLSDDQPHSFEIQVLGVDDDGHGHGNFTTAIGSNWVVTGKIFVWLDSSNNPTTGTIATSRSTSAITLQSTTHGNSNASESISLDYSIQVTRNVDIRSTIDTPTGSKTVTWTQKLTFSNVGTLSNGGNDQIVRQSTTGTHTSSSDYSRSFEYPLWVLSSYNAPAGGNVTIDASMDRSKNVLQQGDLAFPNDLKTFDYTRLRSMPYSNQAFLSADLKNRQNGTASYLSVPALKKSFGSGNTEQRLTLSDGTQEVYQRHIVASNDSIVYDDQSFGGQARGQSKFAAPGQQGSRERAHDFAATGVRAMLGRGPL</sequence>
<dbReference type="PANTHER" id="PTHR31104">
    <property type="entry name" value="PEPTIDE-N4-(N-ACETYL-BETA-GLUCOSAMINYL)ASPARAGINE AMIDASE A PROTEIN"/>
    <property type="match status" value="1"/>
</dbReference>
<feature type="domain" description="Peptide N-acetyl-beta-D-glucosaminyl asparaginase amidase A N-terminal" evidence="2">
    <location>
        <begin position="223"/>
        <end position="541"/>
    </location>
</feature>
<dbReference type="InterPro" id="IPR021102">
    <property type="entry name" value="PNGase_A"/>
</dbReference>
<proteinExistence type="predicted"/>
<evidence type="ECO:0000259" key="2">
    <source>
        <dbReference type="Pfam" id="PF12222"/>
    </source>
</evidence>
<dbReference type="STRING" id="5599.A0A177DGW2"/>
<keyword evidence="4" id="KW-1185">Reference proteome</keyword>
<dbReference type="Proteomes" id="UP000077248">
    <property type="component" value="Unassembled WGS sequence"/>
</dbReference>
<evidence type="ECO:0000256" key="1">
    <source>
        <dbReference type="SAM" id="MobiDB-lite"/>
    </source>
</evidence>
<accession>A0A177DGW2</accession>
<reference evidence="3 4" key="1">
    <citation type="submission" date="2016-05" db="EMBL/GenBank/DDBJ databases">
        <title>Comparative analysis of secretome profiles of manganese(II)-oxidizing ascomycete fungi.</title>
        <authorList>
            <consortium name="DOE Joint Genome Institute"/>
            <person name="Zeiner C.A."/>
            <person name="Purvine S.O."/>
            <person name="Zink E.M."/>
            <person name="Wu S."/>
            <person name="Pasa-Tolic L."/>
            <person name="Chaput D.L."/>
            <person name="Haridas S."/>
            <person name="Grigoriev I.V."/>
            <person name="Santelli C.M."/>
            <person name="Hansel C.M."/>
        </authorList>
    </citation>
    <scope>NUCLEOTIDE SEQUENCE [LARGE SCALE GENOMIC DNA]</scope>
    <source>
        <strain evidence="3 4">SRC1lrK2f</strain>
    </source>
</reference>